<reference evidence="1 2" key="1">
    <citation type="submission" date="2023-08" db="EMBL/GenBank/DDBJ databases">
        <title>Rhodoferax potami sp. nov. and Rhodoferax mekongensis sp. nov., isolated from the Mekong River in Thailand.</title>
        <authorList>
            <person name="Kitikhun S."/>
            <person name="Charoenyingcharoen P."/>
            <person name="Siriarchawattana P."/>
            <person name="Likhitrattanapisal S."/>
            <person name="Nilsakha T."/>
            <person name="Chanpet A."/>
            <person name="Rattanawaree P."/>
            <person name="Ingsriswang S."/>
        </authorList>
    </citation>
    <scope>NUCLEOTIDE SEQUENCE [LARGE SCALE GENOMIC DNA]</scope>
    <source>
        <strain evidence="1 2">TBRC 17307</strain>
    </source>
</reference>
<name>A0ABZ0AWH8_9BURK</name>
<sequence length="151" mass="16903">MKFEADSLYCLKKSEYILNRLEEKFIEFQKELNSFASSSSPLKGVLIEPAADLKSVAVRYRTAAIILRLYLQFNGQNMPSARIEATIDKSTNCKDLGILGVVVFDAQGSIDLDPGNEQYRVHLIESAQVIVTHFLMLALKHNVSPLSNMAH</sequence>
<dbReference type="EMBL" id="CP132507">
    <property type="protein sequence ID" value="WNO04005.1"/>
    <property type="molecule type" value="Genomic_DNA"/>
</dbReference>
<gene>
    <name evidence="1" type="ORF">RAN89_13945</name>
</gene>
<protein>
    <submittedName>
        <fullName evidence="1">Uncharacterized protein</fullName>
    </submittedName>
</protein>
<evidence type="ECO:0000313" key="1">
    <source>
        <dbReference type="EMBL" id="WNO04005.1"/>
    </source>
</evidence>
<proteinExistence type="predicted"/>
<organism evidence="1 2">
    <name type="scientific">Rhodoferax mekongensis</name>
    <dbReference type="NCBI Taxonomy" id="3068341"/>
    <lineage>
        <taxon>Bacteria</taxon>
        <taxon>Pseudomonadati</taxon>
        <taxon>Pseudomonadota</taxon>
        <taxon>Betaproteobacteria</taxon>
        <taxon>Burkholderiales</taxon>
        <taxon>Comamonadaceae</taxon>
        <taxon>Rhodoferax</taxon>
    </lineage>
</organism>
<evidence type="ECO:0000313" key="2">
    <source>
        <dbReference type="Proteomes" id="UP001302257"/>
    </source>
</evidence>
<keyword evidence="2" id="KW-1185">Reference proteome</keyword>
<dbReference type="RefSeq" id="WP_313866876.1">
    <property type="nucleotide sequence ID" value="NZ_CP132507.1"/>
</dbReference>
<accession>A0ABZ0AWH8</accession>
<dbReference type="Proteomes" id="UP001302257">
    <property type="component" value="Chromosome"/>
</dbReference>